<dbReference type="EMBL" id="CP108318">
    <property type="protein sequence ID" value="WTW64897.1"/>
    <property type="molecule type" value="Genomic_DNA"/>
</dbReference>
<evidence type="ECO:0000313" key="1">
    <source>
        <dbReference type="EMBL" id="WTW64897.1"/>
    </source>
</evidence>
<dbReference type="InterPro" id="IPR023393">
    <property type="entry name" value="START-like_dom_sf"/>
</dbReference>
<proteinExistence type="predicted"/>
<gene>
    <name evidence="1" type="ORF">OG549_31975</name>
</gene>
<accession>A0AAU2VBQ4</accession>
<dbReference type="AlphaFoldDB" id="A0AAU2VBQ4"/>
<name>A0AAU2VBQ4_9ACTN</name>
<organism evidence="1">
    <name type="scientific">Streptomyces sp. NBC_00003</name>
    <dbReference type="NCBI Taxonomy" id="2903608"/>
    <lineage>
        <taxon>Bacteria</taxon>
        <taxon>Bacillati</taxon>
        <taxon>Actinomycetota</taxon>
        <taxon>Actinomycetes</taxon>
        <taxon>Kitasatosporales</taxon>
        <taxon>Streptomycetaceae</taxon>
        <taxon>Streptomyces</taxon>
    </lineage>
</organism>
<dbReference type="InterPro" id="IPR019587">
    <property type="entry name" value="Polyketide_cyclase/dehydratase"/>
</dbReference>
<dbReference type="SUPFAM" id="SSF55961">
    <property type="entry name" value="Bet v1-like"/>
    <property type="match status" value="1"/>
</dbReference>
<dbReference type="Gene3D" id="3.30.530.20">
    <property type="match status" value="1"/>
</dbReference>
<sequence>MSDTQKFTASATVTADAKAHDIWALWADVNGWKSWDAGIASSELHGTFKAGNTFTLTPQGGEPMEITLKTVTQGEEFSDEIVAPFGAIRTYHRMEPIGQLVKVTHEVEAEIAADKAGFFGKEIWPHLQSGLAESLNSLAGIASTN</sequence>
<dbReference type="Pfam" id="PF10604">
    <property type="entry name" value="Polyketide_cyc2"/>
    <property type="match status" value="1"/>
</dbReference>
<protein>
    <submittedName>
        <fullName evidence="1">SRPBCC family protein</fullName>
    </submittedName>
</protein>
<reference evidence="1" key="1">
    <citation type="submission" date="2022-10" db="EMBL/GenBank/DDBJ databases">
        <title>The complete genomes of actinobacterial strains from the NBC collection.</title>
        <authorList>
            <person name="Joergensen T.S."/>
            <person name="Alvarez Arevalo M."/>
            <person name="Sterndorff E.B."/>
            <person name="Faurdal D."/>
            <person name="Vuksanovic O."/>
            <person name="Mourched A.-S."/>
            <person name="Charusanti P."/>
            <person name="Shaw S."/>
            <person name="Blin K."/>
            <person name="Weber T."/>
        </authorList>
    </citation>
    <scope>NUCLEOTIDE SEQUENCE</scope>
    <source>
        <strain evidence="1">NBC_00003</strain>
    </source>
</reference>